<dbReference type="PANTHER" id="PTHR46443">
    <property type="entry name" value="FCS-LIKE ZINC FINGER 8"/>
    <property type="match status" value="1"/>
</dbReference>
<comment type="similarity">
    <text evidence="1">Belongs to the FLZ family.</text>
</comment>
<dbReference type="InterPro" id="IPR044593">
    <property type="entry name" value="FLZ8/MARD1"/>
</dbReference>
<evidence type="ECO:0000256" key="3">
    <source>
        <dbReference type="ARBA" id="ARBA00022771"/>
    </source>
</evidence>
<evidence type="ECO:0000256" key="2">
    <source>
        <dbReference type="ARBA" id="ARBA00022723"/>
    </source>
</evidence>
<comment type="caution">
    <text evidence="7">The sequence shown here is derived from an EMBL/GenBank/DDBJ whole genome shotgun (WGS) entry which is preliminary data.</text>
</comment>
<keyword evidence="3" id="KW-0862">Zinc</keyword>
<keyword evidence="2" id="KW-0479">Metal-binding</keyword>
<dbReference type="AlphaFoldDB" id="A0AAW1NDL1"/>
<keyword evidence="3" id="KW-0863">Zinc-finger</keyword>
<evidence type="ECO:0000313" key="8">
    <source>
        <dbReference type="Proteomes" id="UP001443914"/>
    </source>
</evidence>
<proteinExistence type="inferred from homology"/>
<evidence type="ECO:0000256" key="4">
    <source>
        <dbReference type="PROSITE-ProRule" id="PRU01131"/>
    </source>
</evidence>
<evidence type="ECO:0000256" key="5">
    <source>
        <dbReference type="SAM" id="MobiDB-lite"/>
    </source>
</evidence>
<gene>
    <name evidence="7" type="ORF">RND81_01G083000</name>
</gene>
<keyword evidence="8" id="KW-1185">Reference proteome</keyword>
<protein>
    <recommendedName>
        <fullName evidence="6">FLZ-type domain-containing protein</fullName>
    </recommendedName>
</protein>
<dbReference type="GO" id="GO:0008270">
    <property type="term" value="F:zinc ion binding"/>
    <property type="evidence" value="ECO:0007669"/>
    <property type="project" value="UniProtKB-KW"/>
</dbReference>
<dbReference type="Pfam" id="PF04570">
    <property type="entry name" value="zf-FLZ"/>
    <property type="match status" value="1"/>
</dbReference>
<name>A0AAW1NDL1_SAPOF</name>
<dbReference type="Proteomes" id="UP001443914">
    <property type="component" value="Unassembled WGS sequence"/>
</dbReference>
<dbReference type="InterPro" id="IPR007650">
    <property type="entry name" value="Zf-FLZ_dom"/>
</dbReference>
<feature type="region of interest" description="Disordered" evidence="5">
    <location>
        <begin position="1"/>
        <end position="32"/>
    </location>
</feature>
<sequence>MLRKRSRSGISKQGIVGDHSNNPKLPLEKPTKPSSFFFTSPRFFKGFFGSTNKSDPMMSPTSILDTNPFSVVANFWVFDNNKISSNATTKTLSNEQHRAWEQPNNKHGIGLALIDENLETNSNNNNTNMSTNNTAETKQQKRKLVVFGSQLRIQVPSISVFPCFSPESPREFGIKTPRNNIWPFGNKELNSQVHPEESYNENDMIDIDEQSEDYTCVISHGPNPKTTHIFGNCVVQSCCGKIVGSPSISSRKNPCFSSFGNSSPSPSQVHFLSFCHHCKKQLGEGRDIYMYRGEKGFCSEECRCKEMLLDEVVEK</sequence>
<dbReference type="EMBL" id="JBDFQZ010000001">
    <property type="protein sequence ID" value="KAK9756232.1"/>
    <property type="molecule type" value="Genomic_DNA"/>
</dbReference>
<evidence type="ECO:0000259" key="6">
    <source>
        <dbReference type="PROSITE" id="PS51795"/>
    </source>
</evidence>
<dbReference type="PROSITE" id="PS51795">
    <property type="entry name" value="ZF_FLZ"/>
    <property type="match status" value="1"/>
</dbReference>
<evidence type="ECO:0000313" key="7">
    <source>
        <dbReference type="EMBL" id="KAK9756232.1"/>
    </source>
</evidence>
<feature type="zinc finger region" description="FLZ-type" evidence="4">
    <location>
        <begin position="270"/>
        <end position="314"/>
    </location>
</feature>
<evidence type="ECO:0000256" key="1">
    <source>
        <dbReference type="ARBA" id="ARBA00009374"/>
    </source>
</evidence>
<accession>A0AAW1NDL1</accession>
<reference evidence="7 8" key="1">
    <citation type="submission" date="2024-03" db="EMBL/GenBank/DDBJ databases">
        <title>WGS assembly of Saponaria officinalis var. Norfolk2.</title>
        <authorList>
            <person name="Jenkins J."/>
            <person name="Shu S."/>
            <person name="Grimwood J."/>
            <person name="Barry K."/>
            <person name="Goodstein D."/>
            <person name="Schmutz J."/>
            <person name="Leebens-Mack J."/>
            <person name="Osbourn A."/>
        </authorList>
    </citation>
    <scope>NUCLEOTIDE SEQUENCE [LARGE SCALE GENOMIC DNA]</scope>
    <source>
        <strain evidence="8">cv. Norfolk2</strain>
        <strain evidence="7">JIC</strain>
        <tissue evidence="7">Leaf</tissue>
    </source>
</reference>
<dbReference type="EMBL" id="JBDFQZ010000001">
    <property type="protein sequence ID" value="KAK9756233.1"/>
    <property type="molecule type" value="Genomic_DNA"/>
</dbReference>
<organism evidence="7 8">
    <name type="scientific">Saponaria officinalis</name>
    <name type="common">Common soapwort</name>
    <name type="synonym">Lychnis saponaria</name>
    <dbReference type="NCBI Taxonomy" id="3572"/>
    <lineage>
        <taxon>Eukaryota</taxon>
        <taxon>Viridiplantae</taxon>
        <taxon>Streptophyta</taxon>
        <taxon>Embryophyta</taxon>
        <taxon>Tracheophyta</taxon>
        <taxon>Spermatophyta</taxon>
        <taxon>Magnoliopsida</taxon>
        <taxon>eudicotyledons</taxon>
        <taxon>Gunneridae</taxon>
        <taxon>Pentapetalae</taxon>
        <taxon>Caryophyllales</taxon>
        <taxon>Caryophyllaceae</taxon>
        <taxon>Caryophylleae</taxon>
        <taxon>Saponaria</taxon>
    </lineage>
</organism>
<feature type="domain" description="FLZ-type" evidence="6">
    <location>
        <begin position="270"/>
        <end position="314"/>
    </location>
</feature>
<dbReference type="PANTHER" id="PTHR46443:SF3">
    <property type="entry name" value="PROTEIN MARD1"/>
    <property type="match status" value="1"/>
</dbReference>